<evidence type="ECO:0000259" key="4">
    <source>
        <dbReference type="PROSITE" id="PS51371"/>
    </source>
</evidence>
<accession>A0A4P9ZMV6</accession>
<dbReference type="SMART" id="SM00116">
    <property type="entry name" value="CBS"/>
    <property type="match status" value="3"/>
</dbReference>
<protein>
    <recommendedName>
        <fullName evidence="4">CBS domain-containing protein</fullName>
    </recommendedName>
</protein>
<sequence length="327" mass="36552">MKALKDVTAAELKPLASDASPQVGQAHLQRRALIAAQPTITVAEALNILATHNIISLPIYSHYQADKIVNIVDIRDILAYVTSLPPNQTPDPNVAHAPSAVPESWKQKLESSIEAVMTLDPAKESYRFFQCEVQDSIRRVIAAFSSGIHRALVEDYSDSPRHPHPSFLLTQTDIICYVFEHPDVVPANLLNASLRELFPNAFNHPLFTVRNTDTAHSALQRMDCEYRTAAAVLDESGRIVDNMSASDLRGLTESALLLLYAPVVNFLERLNPRRGSPITAQEHTTLRDLITQVWENRVHRSWVVDDQQHPIAVITHTDIIALFNERL</sequence>
<gene>
    <name evidence="5" type="ORF">BJ085DRAFT_40260</name>
</gene>
<dbReference type="EMBL" id="ML003190">
    <property type="protein sequence ID" value="RKP34475.1"/>
    <property type="molecule type" value="Genomic_DNA"/>
</dbReference>
<dbReference type="Pfam" id="PF00571">
    <property type="entry name" value="CBS"/>
    <property type="match status" value="2"/>
</dbReference>
<feature type="domain" description="CBS" evidence="4">
    <location>
        <begin position="270"/>
        <end position="327"/>
    </location>
</feature>
<evidence type="ECO:0000256" key="3">
    <source>
        <dbReference type="PROSITE-ProRule" id="PRU00703"/>
    </source>
</evidence>
<dbReference type="PANTHER" id="PTHR13780:SF128">
    <property type="entry name" value="CBS DOMAIN-CONTAINING PROTEIN"/>
    <property type="match status" value="1"/>
</dbReference>
<evidence type="ECO:0000313" key="5">
    <source>
        <dbReference type="EMBL" id="RKP34475.1"/>
    </source>
</evidence>
<dbReference type="SUPFAM" id="SSF54631">
    <property type="entry name" value="CBS-domain pair"/>
    <property type="match status" value="2"/>
</dbReference>
<evidence type="ECO:0000256" key="1">
    <source>
        <dbReference type="ARBA" id="ARBA00022737"/>
    </source>
</evidence>
<dbReference type="PROSITE" id="PS51371">
    <property type="entry name" value="CBS"/>
    <property type="match status" value="2"/>
</dbReference>
<dbReference type="InterPro" id="IPR050511">
    <property type="entry name" value="AMPK_gamma/SDS23_families"/>
</dbReference>
<dbReference type="InterPro" id="IPR046342">
    <property type="entry name" value="CBS_dom_sf"/>
</dbReference>
<evidence type="ECO:0000256" key="2">
    <source>
        <dbReference type="ARBA" id="ARBA00023122"/>
    </source>
</evidence>
<dbReference type="CDD" id="cd02205">
    <property type="entry name" value="CBS_pair_SF"/>
    <property type="match status" value="1"/>
</dbReference>
<proteinExistence type="predicted"/>
<keyword evidence="1" id="KW-0677">Repeat</keyword>
<keyword evidence="2 3" id="KW-0129">CBS domain</keyword>
<dbReference type="InterPro" id="IPR000644">
    <property type="entry name" value="CBS_dom"/>
</dbReference>
<name>A0A4P9ZMV6_9FUNG</name>
<reference evidence="6" key="1">
    <citation type="journal article" date="2018" name="Nat. Microbiol.">
        <title>Leveraging single-cell genomics to expand the fungal tree of life.</title>
        <authorList>
            <person name="Ahrendt S.R."/>
            <person name="Quandt C.A."/>
            <person name="Ciobanu D."/>
            <person name="Clum A."/>
            <person name="Salamov A."/>
            <person name="Andreopoulos B."/>
            <person name="Cheng J.F."/>
            <person name="Woyke T."/>
            <person name="Pelin A."/>
            <person name="Henrissat B."/>
            <person name="Reynolds N.K."/>
            <person name="Benny G.L."/>
            <person name="Smith M.E."/>
            <person name="James T.Y."/>
            <person name="Grigoriev I.V."/>
        </authorList>
    </citation>
    <scope>NUCLEOTIDE SEQUENCE [LARGE SCALE GENOMIC DNA]</scope>
    <source>
        <strain evidence="6">RSA 468</strain>
    </source>
</reference>
<keyword evidence="6" id="KW-1185">Reference proteome</keyword>
<dbReference type="AlphaFoldDB" id="A0A4P9ZMV6"/>
<evidence type="ECO:0000313" key="6">
    <source>
        <dbReference type="Proteomes" id="UP000268162"/>
    </source>
</evidence>
<feature type="domain" description="CBS" evidence="4">
    <location>
        <begin position="28"/>
        <end position="89"/>
    </location>
</feature>
<organism evidence="5 6">
    <name type="scientific">Dimargaris cristalligena</name>
    <dbReference type="NCBI Taxonomy" id="215637"/>
    <lineage>
        <taxon>Eukaryota</taxon>
        <taxon>Fungi</taxon>
        <taxon>Fungi incertae sedis</taxon>
        <taxon>Zoopagomycota</taxon>
        <taxon>Kickxellomycotina</taxon>
        <taxon>Dimargaritomycetes</taxon>
        <taxon>Dimargaritales</taxon>
        <taxon>Dimargaritaceae</taxon>
        <taxon>Dimargaris</taxon>
    </lineage>
</organism>
<dbReference type="Gene3D" id="3.10.580.10">
    <property type="entry name" value="CBS-domain"/>
    <property type="match status" value="2"/>
</dbReference>
<dbReference type="Proteomes" id="UP000268162">
    <property type="component" value="Unassembled WGS sequence"/>
</dbReference>
<dbReference type="PANTHER" id="PTHR13780">
    <property type="entry name" value="AMP-ACTIVATED PROTEIN KINASE, GAMMA REGULATORY SUBUNIT"/>
    <property type="match status" value="1"/>
</dbReference>
<dbReference type="STRING" id="215637.A0A4P9ZMV6"/>